<proteinExistence type="predicted"/>
<evidence type="ECO:0000313" key="2">
    <source>
        <dbReference type="Proteomes" id="UP000678374"/>
    </source>
</evidence>
<keyword evidence="2" id="KW-1185">Reference proteome</keyword>
<dbReference type="EMBL" id="JAGQDE010000018">
    <property type="protein sequence ID" value="MBQ0960867.1"/>
    <property type="molecule type" value="Genomic_DNA"/>
</dbReference>
<dbReference type="Proteomes" id="UP000678374">
    <property type="component" value="Unassembled WGS sequence"/>
</dbReference>
<sequence length="69" mass="7426">MPYFVYRVLPFAQLEQLGSHPSFKQASIQAKAARADGGAGQVKVMFADDALQAEDLLCQIRTAGPTGDE</sequence>
<name>A0A941BKV8_9BURK</name>
<organism evidence="1 2">
    <name type="scientific">Ideonella aquatica</name>
    <dbReference type="NCBI Taxonomy" id="2824119"/>
    <lineage>
        <taxon>Bacteria</taxon>
        <taxon>Pseudomonadati</taxon>
        <taxon>Pseudomonadota</taxon>
        <taxon>Betaproteobacteria</taxon>
        <taxon>Burkholderiales</taxon>
        <taxon>Sphaerotilaceae</taxon>
        <taxon>Ideonella</taxon>
    </lineage>
</organism>
<comment type="caution">
    <text evidence="1">The sequence shown here is derived from an EMBL/GenBank/DDBJ whole genome shotgun (WGS) entry which is preliminary data.</text>
</comment>
<protein>
    <submittedName>
        <fullName evidence="1">Uncharacterized protein</fullName>
    </submittedName>
</protein>
<evidence type="ECO:0000313" key="1">
    <source>
        <dbReference type="EMBL" id="MBQ0960867.1"/>
    </source>
</evidence>
<reference evidence="1" key="1">
    <citation type="submission" date="2021-04" db="EMBL/GenBank/DDBJ databases">
        <title>The genome sequence of Ideonella sp. 4Y11.</title>
        <authorList>
            <person name="Liu Y."/>
        </authorList>
    </citation>
    <scope>NUCLEOTIDE SEQUENCE</scope>
    <source>
        <strain evidence="1">4Y11</strain>
    </source>
</reference>
<accession>A0A941BKV8</accession>
<dbReference type="AlphaFoldDB" id="A0A941BKV8"/>
<dbReference type="RefSeq" id="WP_210803533.1">
    <property type="nucleotide sequence ID" value="NZ_JAGQDE010000018.1"/>
</dbReference>
<gene>
    <name evidence="1" type="ORF">KAK06_18070</name>
</gene>